<dbReference type="InterPro" id="IPR018754">
    <property type="entry name" value="RovC-like_DNA-bd"/>
</dbReference>
<keyword evidence="3" id="KW-1185">Reference proteome</keyword>
<dbReference type="Proteomes" id="UP001596104">
    <property type="component" value="Unassembled WGS sequence"/>
</dbReference>
<organism evidence="2 3">
    <name type="scientific">Bosea vestrisii</name>
    <dbReference type="NCBI Taxonomy" id="151416"/>
    <lineage>
        <taxon>Bacteria</taxon>
        <taxon>Pseudomonadati</taxon>
        <taxon>Pseudomonadota</taxon>
        <taxon>Alphaproteobacteria</taxon>
        <taxon>Hyphomicrobiales</taxon>
        <taxon>Boseaceae</taxon>
        <taxon>Bosea</taxon>
    </lineage>
</organism>
<gene>
    <name evidence="2" type="ORF">ACFPPC_15365</name>
</gene>
<dbReference type="EMBL" id="JBHSLV010000026">
    <property type="protein sequence ID" value="MFC5394020.1"/>
    <property type="molecule type" value="Genomic_DNA"/>
</dbReference>
<comment type="caution">
    <text evidence="2">The sequence shown here is derived from an EMBL/GenBank/DDBJ whole genome shotgun (WGS) entry which is preliminary data.</text>
</comment>
<evidence type="ECO:0000313" key="3">
    <source>
        <dbReference type="Proteomes" id="UP001596104"/>
    </source>
</evidence>
<evidence type="ECO:0000313" key="2">
    <source>
        <dbReference type="EMBL" id="MFC5394020.1"/>
    </source>
</evidence>
<evidence type="ECO:0000259" key="1">
    <source>
        <dbReference type="Pfam" id="PF10074"/>
    </source>
</evidence>
<sequence length="155" mass="17207">MADGETPSLIAASDAAADFVAYDLGGGQRLQLEHVGDKRQATAVAALVLLDRDGFARLESIHRLLAALLGRAVPPDTRLTPQQRLRYRRMLQAIDGYRHGATQQEIARALLRVPSLGRDEWQASSARHTVKTLLRDARALIAGGYRKLLRHRRRP</sequence>
<accession>A0ABW0HBG0</accession>
<protein>
    <submittedName>
        <fullName evidence="2">DUF2285 domain-containing protein</fullName>
    </submittedName>
</protein>
<feature type="domain" description="T6SS Transcription factor RovC-like DNA binding" evidence="1">
    <location>
        <begin position="50"/>
        <end position="150"/>
    </location>
</feature>
<proteinExistence type="predicted"/>
<dbReference type="Pfam" id="PF10074">
    <property type="entry name" value="RovC_DNA-bd"/>
    <property type="match status" value="1"/>
</dbReference>
<reference evidence="3" key="1">
    <citation type="journal article" date="2019" name="Int. J. Syst. Evol. Microbiol.">
        <title>The Global Catalogue of Microorganisms (GCM) 10K type strain sequencing project: providing services to taxonomists for standard genome sequencing and annotation.</title>
        <authorList>
            <consortium name="The Broad Institute Genomics Platform"/>
            <consortium name="The Broad Institute Genome Sequencing Center for Infectious Disease"/>
            <person name="Wu L."/>
            <person name="Ma J."/>
        </authorList>
    </citation>
    <scope>NUCLEOTIDE SEQUENCE [LARGE SCALE GENOMIC DNA]</scope>
    <source>
        <strain evidence="3">CGMCC 1.16326</strain>
    </source>
</reference>
<dbReference type="RefSeq" id="WP_377009332.1">
    <property type="nucleotide sequence ID" value="NZ_JBHSLV010000026.1"/>
</dbReference>
<name>A0ABW0HBG0_9HYPH</name>